<dbReference type="AlphaFoldDB" id="A0A5D3DAK4"/>
<evidence type="ECO:0000313" key="2">
    <source>
        <dbReference type="Proteomes" id="UP000321947"/>
    </source>
</evidence>
<dbReference type="EMBL" id="SSTD01006162">
    <property type="protein sequence ID" value="TYK20593.1"/>
    <property type="molecule type" value="Genomic_DNA"/>
</dbReference>
<name>A0A5D3DAK4_CUCMM</name>
<evidence type="ECO:0000313" key="1">
    <source>
        <dbReference type="EMBL" id="TYK20593.1"/>
    </source>
</evidence>
<protein>
    <submittedName>
        <fullName evidence="1">Uncharacterized protein</fullName>
    </submittedName>
</protein>
<organism evidence="1 2">
    <name type="scientific">Cucumis melo var. makuwa</name>
    <name type="common">Oriental melon</name>
    <dbReference type="NCBI Taxonomy" id="1194695"/>
    <lineage>
        <taxon>Eukaryota</taxon>
        <taxon>Viridiplantae</taxon>
        <taxon>Streptophyta</taxon>
        <taxon>Embryophyta</taxon>
        <taxon>Tracheophyta</taxon>
        <taxon>Spermatophyta</taxon>
        <taxon>Magnoliopsida</taxon>
        <taxon>eudicotyledons</taxon>
        <taxon>Gunneridae</taxon>
        <taxon>Pentapetalae</taxon>
        <taxon>rosids</taxon>
        <taxon>fabids</taxon>
        <taxon>Cucurbitales</taxon>
        <taxon>Cucurbitaceae</taxon>
        <taxon>Benincaseae</taxon>
        <taxon>Cucumis</taxon>
    </lineage>
</organism>
<reference evidence="1 2" key="1">
    <citation type="submission" date="2019-08" db="EMBL/GenBank/DDBJ databases">
        <title>Draft genome sequences of two oriental melons (Cucumis melo L. var makuwa).</title>
        <authorList>
            <person name="Kwon S.-Y."/>
        </authorList>
    </citation>
    <scope>NUCLEOTIDE SEQUENCE [LARGE SCALE GENOMIC DNA]</scope>
    <source>
        <strain evidence="2">cv. Chang Bougi</strain>
        <tissue evidence="1">Leaf</tissue>
    </source>
</reference>
<accession>A0A5D3DAK4</accession>
<dbReference type="Proteomes" id="UP000321947">
    <property type="component" value="Unassembled WGS sequence"/>
</dbReference>
<sequence>MTIEVMHLQYVDDTLHFCSGINPSFDEIDFHVSILGGKVESFPFNFLGFPVEGKHGAKVVREALEEAFKLIDKWRGLVLSKGDRITLAQLVPVNWPPTLSIGNGPVSKLFTGGLKLVFITRRTPFEGMSLVNIDDWMEDDLDDGSFRTKERLFGDVLLVCLCGVLGDGISSTAPKFGSRHRASSIGFQSERHRLKRNWVRQS</sequence>
<gene>
    <name evidence="1" type="ORF">E5676_scaffold132G00090</name>
</gene>
<comment type="caution">
    <text evidence="1">The sequence shown here is derived from an EMBL/GenBank/DDBJ whole genome shotgun (WGS) entry which is preliminary data.</text>
</comment>
<proteinExistence type="predicted"/>